<dbReference type="GO" id="GO:0019748">
    <property type="term" value="P:secondary metabolic process"/>
    <property type="evidence" value="ECO:0007669"/>
    <property type="project" value="TreeGrafter"/>
</dbReference>
<dbReference type="Proteomes" id="UP000198221">
    <property type="component" value="Chromosome I"/>
</dbReference>
<keyword evidence="4" id="KW-1185">Reference proteome</keyword>
<accession>A0A1C5K5H0</accession>
<dbReference type="Pfam" id="PF04909">
    <property type="entry name" value="Amidohydro_2"/>
    <property type="match status" value="1"/>
</dbReference>
<dbReference type="PANTHER" id="PTHR21240:SF28">
    <property type="entry name" value="ISO-OROTATE DECARBOXYLASE (EUROFUNG)"/>
    <property type="match status" value="1"/>
</dbReference>
<dbReference type="PANTHER" id="PTHR21240">
    <property type="entry name" value="2-AMINO-3-CARBOXYLMUCONATE-6-SEMIALDEHYDE DECARBOXYLASE"/>
    <property type="match status" value="1"/>
</dbReference>
<evidence type="ECO:0000259" key="2">
    <source>
        <dbReference type="Pfam" id="PF04909"/>
    </source>
</evidence>
<dbReference type="GO" id="GO:0016787">
    <property type="term" value="F:hydrolase activity"/>
    <property type="evidence" value="ECO:0007669"/>
    <property type="project" value="UniProtKB-KW"/>
</dbReference>
<organism evidence="3 4">
    <name type="scientific">Micromonospora inositola</name>
    <dbReference type="NCBI Taxonomy" id="47865"/>
    <lineage>
        <taxon>Bacteria</taxon>
        <taxon>Bacillati</taxon>
        <taxon>Actinomycetota</taxon>
        <taxon>Actinomycetes</taxon>
        <taxon>Micromonosporales</taxon>
        <taxon>Micromonosporaceae</taxon>
        <taxon>Micromonospora</taxon>
    </lineage>
</organism>
<dbReference type="OrthoDB" id="1407586at2"/>
<dbReference type="InterPro" id="IPR032466">
    <property type="entry name" value="Metal_Hydrolase"/>
</dbReference>
<feature type="domain" description="Amidohydrolase-related" evidence="2">
    <location>
        <begin position="34"/>
        <end position="275"/>
    </location>
</feature>
<name>A0A1C5K5H0_9ACTN</name>
<keyword evidence="1" id="KW-0456">Lyase</keyword>
<reference evidence="4" key="1">
    <citation type="submission" date="2016-06" db="EMBL/GenBank/DDBJ databases">
        <authorList>
            <person name="Varghese N."/>
            <person name="Submissions Spin"/>
        </authorList>
    </citation>
    <scope>NUCLEOTIDE SEQUENCE [LARGE SCALE GENOMIC DNA]</scope>
    <source>
        <strain evidence="4">DSM 43819</strain>
    </source>
</reference>
<evidence type="ECO:0000313" key="3">
    <source>
        <dbReference type="EMBL" id="SCG78024.1"/>
    </source>
</evidence>
<proteinExistence type="predicted"/>
<protein>
    <submittedName>
        <fullName evidence="3">Predicted metal-dependent hydrolase, TIM-barrel fold</fullName>
    </submittedName>
</protein>
<evidence type="ECO:0000313" key="4">
    <source>
        <dbReference type="Proteomes" id="UP000198221"/>
    </source>
</evidence>
<dbReference type="GO" id="GO:0005737">
    <property type="term" value="C:cytoplasm"/>
    <property type="evidence" value="ECO:0007669"/>
    <property type="project" value="TreeGrafter"/>
</dbReference>
<dbReference type="InterPro" id="IPR006680">
    <property type="entry name" value="Amidohydro-rel"/>
</dbReference>
<dbReference type="SUPFAM" id="SSF51556">
    <property type="entry name" value="Metallo-dependent hydrolases"/>
    <property type="match status" value="1"/>
</dbReference>
<dbReference type="GO" id="GO:0016831">
    <property type="term" value="F:carboxy-lyase activity"/>
    <property type="evidence" value="ECO:0007669"/>
    <property type="project" value="InterPro"/>
</dbReference>
<dbReference type="EMBL" id="LT607754">
    <property type="protein sequence ID" value="SCG78024.1"/>
    <property type="molecule type" value="Genomic_DNA"/>
</dbReference>
<evidence type="ECO:0000256" key="1">
    <source>
        <dbReference type="ARBA" id="ARBA00023239"/>
    </source>
</evidence>
<dbReference type="InterPro" id="IPR032465">
    <property type="entry name" value="ACMSD"/>
</dbReference>
<dbReference type="Gene3D" id="3.20.20.140">
    <property type="entry name" value="Metal-dependent hydrolases"/>
    <property type="match status" value="1"/>
</dbReference>
<gene>
    <name evidence="3" type="ORF">GA0070613_6443</name>
</gene>
<dbReference type="RefSeq" id="WP_157746627.1">
    <property type="nucleotide sequence ID" value="NZ_LT607754.1"/>
</dbReference>
<sequence length="280" mass="30464">MNTKTITFEVPELVFDVHQHVGAIAVAEEHGGSASDLDTRIGMMKEAGIDFGCLSPSLQYERPNGWRDTVDLNDRIAAYRRQRADVFPVAFGAVDLVAGTANAVAEARRLGAELGLAGINWHHRYQGLMADDRRMHAVLDVCAELGLVAAVHLFADSTMENPDALERLATAHPEVTFLGLDALSGFAQSRALHLTLERCPNVLIDTAGCFGLARVIDSVVASFGAERVLFGTDLYTTPRMWNYPVGLMEVSSSKDLTDADKAQITYGNAARLFRLTEKEG</sequence>
<dbReference type="AlphaFoldDB" id="A0A1C5K5H0"/>
<keyword evidence="3" id="KW-0378">Hydrolase</keyword>